<gene>
    <name evidence="4" type="ORF">FD51_GL002012</name>
</gene>
<dbReference type="PANTHER" id="PTHR36511:SF3">
    <property type="entry name" value="ANTITOXIN HIGA-2"/>
    <property type="match status" value="1"/>
</dbReference>
<accession>A0A0R1ENM4</accession>
<dbReference type="Proteomes" id="UP000051984">
    <property type="component" value="Unassembled WGS sequence"/>
</dbReference>
<protein>
    <submittedName>
        <fullName evidence="4">XRE family transcriptional regulator</fullName>
    </submittedName>
</protein>
<evidence type="ECO:0000256" key="2">
    <source>
        <dbReference type="ARBA" id="ARBA00023125"/>
    </source>
</evidence>
<reference evidence="4 5" key="1">
    <citation type="journal article" date="2015" name="Genome Announc.">
        <title>Expanding the biotechnology potential of lactobacilli through comparative genomics of 213 strains and associated genera.</title>
        <authorList>
            <person name="Sun Z."/>
            <person name="Harris H.M."/>
            <person name="McCann A."/>
            <person name="Guo C."/>
            <person name="Argimon S."/>
            <person name="Zhang W."/>
            <person name="Yang X."/>
            <person name="Jeffery I.B."/>
            <person name="Cooney J.C."/>
            <person name="Kagawa T.F."/>
            <person name="Liu W."/>
            <person name="Song Y."/>
            <person name="Salvetti E."/>
            <person name="Wrobel A."/>
            <person name="Rasinkangas P."/>
            <person name="Parkhill J."/>
            <person name="Rea M.C."/>
            <person name="O'Sullivan O."/>
            <person name="Ritari J."/>
            <person name="Douillard F.P."/>
            <person name="Paul Ross R."/>
            <person name="Yang R."/>
            <person name="Briner A.E."/>
            <person name="Felis G.E."/>
            <person name="de Vos W.M."/>
            <person name="Barrangou R."/>
            <person name="Klaenhammer T.R."/>
            <person name="Caufield P.W."/>
            <person name="Cui Y."/>
            <person name="Zhang H."/>
            <person name="O'Toole P.W."/>
        </authorList>
    </citation>
    <scope>NUCLEOTIDE SEQUENCE [LARGE SCALE GENOMIC DNA]</scope>
    <source>
        <strain evidence="4 5">DSM 20178</strain>
    </source>
</reference>
<dbReference type="AlphaFoldDB" id="A0A0R1ENM4"/>
<name>A0A0R1ENM4_LACZE</name>
<evidence type="ECO:0000313" key="4">
    <source>
        <dbReference type="EMBL" id="KRK09827.1"/>
    </source>
</evidence>
<sequence>MIRLISASGSVEKSCSKSQEKVNNMTKSTLEKSIEELNQLLDGNDPGVERHERHLPIPPEFTGEEIKKIRQQIPATQLVFAQIMAASPRTVQAWETNRSKPNGPARRLMQLIELDPSVARLLM</sequence>
<dbReference type="Gene3D" id="1.10.260.40">
    <property type="entry name" value="lambda repressor-like DNA-binding domains"/>
    <property type="match status" value="1"/>
</dbReference>
<dbReference type="SUPFAM" id="SSF47413">
    <property type="entry name" value="lambda repressor-like DNA-binding domains"/>
    <property type="match status" value="1"/>
</dbReference>
<keyword evidence="2" id="KW-0238">DNA-binding</keyword>
<dbReference type="PANTHER" id="PTHR36511">
    <property type="entry name" value="MERR FAMILY BACTERIAL REGULATORY PROTEIN"/>
    <property type="match status" value="1"/>
</dbReference>
<organism evidence="4 5">
    <name type="scientific">Lacticaseibacillus zeae DSM 20178 = KCTC 3804</name>
    <dbReference type="NCBI Taxonomy" id="1423816"/>
    <lineage>
        <taxon>Bacteria</taxon>
        <taxon>Bacillati</taxon>
        <taxon>Bacillota</taxon>
        <taxon>Bacilli</taxon>
        <taxon>Lactobacillales</taxon>
        <taxon>Lactobacillaceae</taxon>
        <taxon>Lacticaseibacillus</taxon>
    </lineage>
</organism>
<dbReference type="EMBL" id="AZCT01000028">
    <property type="protein sequence ID" value="KRK09827.1"/>
    <property type="molecule type" value="Genomic_DNA"/>
</dbReference>
<evidence type="ECO:0000256" key="1">
    <source>
        <dbReference type="ARBA" id="ARBA00023015"/>
    </source>
</evidence>
<proteinExistence type="predicted"/>
<dbReference type="InterPro" id="IPR052359">
    <property type="entry name" value="HTH-type_reg/antitoxin"/>
</dbReference>
<keyword evidence="1" id="KW-0805">Transcription regulation</keyword>
<keyword evidence="3" id="KW-0804">Transcription</keyword>
<comment type="caution">
    <text evidence="4">The sequence shown here is derived from an EMBL/GenBank/DDBJ whole genome shotgun (WGS) entry which is preliminary data.</text>
</comment>
<evidence type="ECO:0000313" key="5">
    <source>
        <dbReference type="Proteomes" id="UP000051984"/>
    </source>
</evidence>
<dbReference type="InterPro" id="IPR010982">
    <property type="entry name" value="Lambda_DNA-bd_dom_sf"/>
</dbReference>
<dbReference type="GO" id="GO:0003677">
    <property type="term" value="F:DNA binding"/>
    <property type="evidence" value="ECO:0007669"/>
    <property type="project" value="UniProtKB-KW"/>
</dbReference>
<evidence type="ECO:0000256" key="3">
    <source>
        <dbReference type="ARBA" id="ARBA00023163"/>
    </source>
</evidence>
<dbReference type="PATRIC" id="fig|1423816.3.peg.2093"/>
<dbReference type="RefSeq" id="WP_010493379.1">
    <property type="nucleotide sequence ID" value="NZ_AZCT01000028.1"/>
</dbReference>
<dbReference type="eggNOG" id="COG2944">
    <property type="taxonomic scope" value="Bacteria"/>
</dbReference>